<dbReference type="SUPFAM" id="SSF51445">
    <property type="entry name" value="(Trans)glycosidases"/>
    <property type="match status" value="1"/>
</dbReference>
<name>A0A8S5VL13_9CAUD</name>
<sequence>MAQTGIFNGRTRVRYGYARWGWTRGGGKTWHGGIDVCGLDDDKIRMPGYNGKSIAGTVVTARIVTNKSNKTWEWGYYICVKLDANQTPDAVNYLYFCHCSKLLASVGQKVKTGDVLAVVGQTGNAAGTWTHCHFEVRATATSKGLDPTAYAGILNKAGTYGDQPAQTSGEEVLIDVSHHQGAIDWAKVPYRAIVRIGYRGYGTGKLMKDEQYDANLAGAKANAKLFGFYFFSQAITVDEAREEADFCAGLAPSGYPLFFDAEWSHETHDGRADSLTKDQRTAIAMAFCERAKAHGFAAGIYTFTAFASANIDYTYLCEDYIGWLADTRTNYDKTLPRHIHQYGQAAKGSVPGITDVVDLNHLVKALPTVGKPERKLQVITIGPVSQGDADAIYLLCKERGLTDAGLYKSEWAEV</sequence>
<dbReference type="GO" id="GO:0042742">
    <property type="term" value="P:defense response to bacterium"/>
    <property type="evidence" value="ECO:0007669"/>
    <property type="project" value="UniProtKB-KW"/>
</dbReference>
<accession>A0A8S5VL13</accession>
<dbReference type="GO" id="GO:0016052">
    <property type="term" value="P:carbohydrate catabolic process"/>
    <property type="evidence" value="ECO:0007669"/>
    <property type="project" value="TreeGrafter"/>
</dbReference>
<reference evidence="7" key="1">
    <citation type="journal article" date="2021" name="Proc. Natl. Acad. Sci. U.S.A.">
        <title>A Catalog of Tens of Thousands of Viruses from Human Metagenomes Reveals Hidden Associations with Chronic Diseases.</title>
        <authorList>
            <person name="Tisza M.J."/>
            <person name="Buck C.B."/>
        </authorList>
    </citation>
    <scope>NUCLEOTIDE SEQUENCE</scope>
    <source>
        <strain evidence="7">Ctxg113</strain>
    </source>
</reference>
<dbReference type="CDD" id="cd12797">
    <property type="entry name" value="M23_peptidase"/>
    <property type="match status" value="1"/>
</dbReference>
<dbReference type="GO" id="GO:0031640">
    <property type="term" value="P:killing of cells of another organism"/>
    <property type="evidence" value="ECO:0007669"/>
    <property type="project" value="UniProtKB-KW"/>
</dbReference>
<dbReference type="GO" id="GO:0003796">
    <property type="term" value="F:lysozyme activity"/>
    <property type="evidence" value="ECO:0007669"/>
    <property type="project" value="UniProtKB-EC"/>
</dbReference>
<dbReference type="EMBL" id="BK035285">
    <property type="protein sequence ID" value="DAG91114.1"/>
    <property type="molecule type" value="Genomic_DNA"/>
</dbReference>
<dbReference type="PANTHER" id="PTHR34135:SF2">
    <property type="entry name" value="LYSOZYME"/>
    <property type="match status" value="1"/>
</dbReference>
<dbReference type="GO" id="GO:0016998">
    <property type="term" value="P:cell wall macromolecule catabolic process"/>
    <property type="evidence" value="ECO:0007669"/>
    <property type="project" value="InterPro"/>
</dbReference>
<dbReference type="Gene3D" id="2.70.70.10">
    <property type="entry name" value="Glucose Permease (Domain IIA)"/>
    <property type="match status" value="1"/>
</dbReference>
<dbReference type="InterPro" id="IPR017853">
    <property type="entry name" value="GH"/>
</dbReference>
<comment type="catalytic activity">
    <reaction evidence="1">
        <text>Hydrolysis of (1-&gt;4)-beta-linkages between N-acetylmuramic acid and N-acetyl-D-glucosamine residues in a peptidoglycan and between N-acetyl-D-glucosamine residues in chitodextrins.</text>
        <dbReference type="EC" id="3.2.1.17"/>
    </reaction>
</comment>
<evidence type="ECO:0000259" key="6">
    <source>
        <dbReference type="Pfam" id="PF01551"/>
    </source>
</evidence>
<dbReference type="PANTHER" id="PTHR34135">
    <property type="entry name" value="LYSOZYME"/>
    <property type="match status" value="1"/>
</dbReference>
<evidence type="ECO:0000256" key="5">
    <source>
        <dbReference type="ARBA" id="ARBA00022638"/>
    </source>
</evidence>
<evidence type="ECO:0000256" key="1">
    <source>
        <dbReference type="ARBA" id="ARBA00000632"/>
    </source>
</evidence>
<protein>
    <recommendedName>
        <fullName evidence="3">lysozyme</fullName>
        <ecNumber evidence="3">3.2.1.17</ecNumber>
    </recommendedName>
</protein>
<dbReference type="Pfam" id="PF01183">
    <property type="entry name" value="Glyco_hydro_25"/>
    <property type="match status" value="1"/>
</dbReference>
<evidence type="ECO:0000313" key="7">
    <source>
        <dbReference type="EMBL" id="DAG91114.1"/>
    </source>
</evidence>
<dbReference type="SUPFAM" id="SSF51261">
    <property type="entry name" value="Duplicated hybrid motif"/>
    <property type="match status" value="1"/>
</dbReference>
<dbReference type="InterPro" id="IPR011055">
    <property type="entry name" value="Dup_hybrid_motif"/>
</dbReference>
<keyword evidence="5" id="KW-0081">Bacteriolytic enzyme</keyword>
<dbReference type="EC" id="3.2.1.17" evidence="3"/>
<dbReference type="InterPro" id="IPR002053">
    <property type="entry name" value="Glyco_hydro_25"/>
</dbReference>
<proteinExistence type="inferred from homology"/>
<dbReference type="GO" id="GO:0009253">
    <property type="term" value="P:peptidoglycan catabolic process"/>
    <property type="evidence" value="ECO:0007669"/>
    <property type="project" value="InterPro"/>
</dbReference>
<evidence type="ECO:0000256" key="2">
    <source>
        <dbReference type="ARBA" id="ARBA00010646"/>
    </source>
</evidence>
<dbReference type="InterPro" id="IPR016047">
    <property type="entry name" value="M23ase_b-sheet_dom"/>
</dbReference>
<dbReference type="PROSITE" id="PS51904">
    <property type="entry name" value="GLYCOSYL_HYDROL_F25_2"/>
    <property type="match status" value="1"/>
</dbReference>
<evidence type="ECO:0000256" key="4">
    <source>
        <dbReference type="ARBA" id="ARBA00022529"/>
    </source>
</evidence>
<dbReference type="Gene3D" id="3.20.20.80">
    <property type="entry name" value="Glycosidases"/>
    <property type="match status" value="1"/>
</dbReference>
<organism evidence="7">
    <name type="scientific">Ackermannviridae sp</name>
    <dbReference type="NCBI Taxonomy" id="2831612"/>
    <lineage>
        <taxon>Viruses</taxon>
        <taxon>Duplodnaviria</taxon>
        <taxon>Heunggongvirae</taxon>
        <taxon>Uroviricota</taxon>
        <taxon>Caudoviricetes</taxon>
        <taxon>Pantevenvirales</taxon>
        <taxon>Ackermannviridae</taxon>
    </lineage>
</organism>
<comment type="similarity">
    <text evidence="2">Belongs to the glycosyl hydrolase 25 family.</text>
</comment>
<feature type="domain" description="M23ase beta-sheet core" evidence="6">
    <location>
        <begin position="75"/>
        <end position="140"/>
    </location>
</feature>
<keyword evidence="4" id="KW-0929">Antimicrobial</keyword>
<dbReference type="Pfam" id="PF01551">
    <property type="entry name" value="Peptidase_M23"/>
    <property type="match status" value="1"/>
</dbReference>
<evidence type="ECO:0000256" key="3">
    <source>
        <dbReference type="ARBA" id="ARBA00012732"/>
    </source>
</evidence>